<evidence type="ECO:0000259" key="1">
    <source>
        <dbReference type="SMART" id="SM00387"/>
    </source>
</evidence>
<dbReference type="PANTHER" id="PTHR34220">
    <property type="entry name" value="SENSOR HISTIDINE KINASE YPDA"/>
    <property type="match status" value="1"/>
</dbReference>
<proteinExistence type="predicted"/>
<keyword evidence="3" id="KW-1185">Reference proteome</keyword>
<dbReference type="InterPro" id="IPR050640">
    <property type="entry name" value="Bact_2-comp_sensor_kinase"/>
</dbReference>
<feature type="domain" description="Histidine kinase/HSP90-like ATPase" evidence="1">
    <location>
        <begin position="246"/>
        <end position="356"/>
    </location>
</feature>
<sequence>MIPGRLSASFRASKLASTRRRALGSGTLAALRLSRQIGESLTDGLSGKGAPVAARRLAKLLGADAVALADCDRVITVAGRLDPAAAQNLLVETLDVLEPVTAPPLRAAPLIVSGDLAGCLLVAGDVSDAELAEAVHLVATALDHADLDRARERIAAADLRTLRAQISPHFMHNALAAISAHTRTDPERARELLTDFSDYLRYSFANTGDYATVADELQAVQTYLELQRARFDDRLDITVRIAPEVLPVPIPFLVVQPIVENAVRHGFESKPGTGHIAVRGFSEGALCVIEVEDDGAGMEPETAKAILTGSRQGAGRIGLANVDRRLRAVYGPEYGLWLDTAPGAGTKATVRIPRYARGVHA</sequence>
<dbReference type="Proteomes" id="UP001146067">
    <property type="component" value="Unassembled WGS sequence"/>
</dbReference>
<keyword evidence="2" id="KW-0808">Transferase</keyword>
<dbReference type="Gene3D" id="3.30.565.10">
    <property type="entry name" value="Histidine kinase-like ATPase, C-terminal domain"/>
    <property type="match status" value="1"/>
</dbReference>
<gene>
    <name evidence="2" type="ORF">O1R50_04345</name>
</gene>
<evidence type="ECO:0000313" key="2">
    <source>
        <dbReference type="EMBL" id="MDA1358839.1"/>
    </source>
</evidence>
<dbReference type="Pfam" id="PF02518">
    <property type="entry name" value="HATPase_c"/>
    <property type="match status" value="1"/>
</dbReference>
<dbReference type="SMART" id="SM00387">
    <property type="entry name" value="HATPase_c"/>
    <property type="match status" value="1"/>
</dbReference>
<dbReference type="SUPFAM" id="SSF55874">
    <property type="entry name" value="ATPase domain of HSP90 chaperone/DNA topoisomerase II/histidine kinase"/>
    <property type="match status" value="1"/>
</dbReference>
<name>A0A9X3P686_9ACTN</name>
<dbReference type="InterPro" id="IPR003594">
    <property type="entry name" value="HATPase_dom"/>
</dbReference>
<dbReference type="InterPro" id="IPR010559">
    <property type="entry name" value="Sig_transdc_His_kin_internal"/>
</dbReference>
<reference evidence="2" key="1">
    <citation type="submission" date="2022-12" db="EMBL/GenBank/DDBJ databases">
        <title>Gycomyces niveus sp.nov.,a novel actinomycete isolated from soil in Shouguan.</title>
        <authorList>
            <person name="Yang X."/>
        </authorList>
    </citation>
    <scope>NUCLEOTIDE SEQUENCE</scope>
    <source>
        <strain evidence="2">NEAU-A15</strain>
    </source>
</reference>
<dbReference type="InterPro" id="IPR036890">
    <property type="entry name" value="HATPase_C_sf"/>
</dbReference>
<dbReference type="PANTHER" id="PTHR34220:SF7">
    <property type="entry name" value="SENSOR HISTIDINE KINASE YPDA"/>
    <property type="match status" value="1"/>
</dbReference>
<protein>
    <submittedName>
        <fullName evidence="2">Histidine kinase</fullName>
    </submittedName>
</protein>
<accession>A0A9X3P686</accession>
<dbReference type="GO" id="GO:0016020">
    <property type="term" value="C:membrane"/>
    <property type="evidence" value="ECO:0007669"/>
    <property type="project" value="InterPro"/>
</dbReference>
<dbReference type="Pfam" id="PF06580">
    <property type="entry name" value="His_kinase"/>
    <property type="match status" value="1"/>
</dbReference>
<keyword evidence="2" id="KW-0418">Kinase</keyword>
<organism evidence="2 3">
    <name type="scientific">Glycomyces luteolus</name>
    <dbReference type="NCBI Taxonomy" id="2670330"/>
    <lineage>
        <taxon>Bacteria</taxon>
        <taxon>Bacillati</taxon>
        <taxon>Actinomycetota</taxon>
        <taxon>Actinomycetes</taxon>
        <taxon>Glycomycetales</taxon>
        <taxon>Glycomycetaceae</taxon>
        <taxon>Glycomyces</taxon>
    </lineage>
</organism>
<comment type="caution">
    <text evidence="2">The sequence shown here is derived from an EMBL/GenBank/DDBJ whole genome shotgun (WGS) entry which is preliminary data.</text>
</comment>
<evidence type="ECO:0000313" key="3">
    <source>
        <dbReference type="Proteomes" id="UP001146067"/>
    </source>
</evidence>
<dbReference type="GO" id="GO:0000155">
    <property type="term" value="F:phosphorelay sensor kinase activity"/>
    <property type="evidence" value="ECO:0007669"/>
    <property type="project" value="InterPro"/>
</dbReference>
<dbReference type="AlphaFoldDB" id="A0A9X3P686"/>
<dbReference type="EMBL" id="JAPZVP010000003">
    <property type="protein sequence ID" value="MDA1358839.1"/>
    <property type="molecule type" value="Genomic_DNA"/>
</dbReference>